<dbReference type="PANTHER" id="PTHR43362:SF1">
    <property type="entry name" value="MANNITOL DEHYDROGENASE 2-RELATED"/>
    <property type="match status" value="1"/>
</dbReference>
<dbReference type="PRINTS" id="PR00084">
    <property type="entry name" value="MTLDHDRGNASE"/>
</dbReference>
<sequence length="440" mass="47376">MRVVHVGLGAFHRAHQAWYTDVTDASSEWGIAAFSVRSQGRVADLADQGGLYTVVERAPDTDRARIVGSIAAVHHGADLDAFVSYLADPAVSIVTATVTESGYRIAPDGRPLNDPAVDADIAALRSWTRHAPPPPMETVPGRLLLGLQARRRADVGPISIVPCDNLPSNGSLVRSGLLALADRADPQLVAWIADTVAFVSTVVDRITPAASREVLETAHRLTGLDDRSPVVTEPYHEWILAGDFPLGRPEWERAGARFVEDVEPFERRKLVMLNGAHTILAAAGIPLGHETVAEAIGNPVIRDLVERFWNEAARSLLPGADPDSYQTQLVERFANPRIRHRLEQIAADSTLKVRLRVLPVLEAELASGRSAEASAEAIAAWLKLARLRPDLPDPAAQILRSAEDTVDGDLARLAAVAERLTADQSLAAHLSSAARSEPSS</sequence>
<keyword evidence="4 9" id="KW-0560">Oxidoreductase</keyword>
<comment type="catalytic activity">
    <reaction evidence="6">
        <text>D-mannitol 1-phosphate + NAD(+) = beta-D-fructose 6-phosphate + NADH + H(+)</text>
        <dbReference type="Rhea" id="RHEA:19661"/>
        <dbReference type="ChEBI" id="CHEBI:15378"/>
        <dbReference type="ChEBI" id="CHEBI:57540"/>
        <dbReference type="ChEBI" id="CHEBI:57634"/>
        <dbReference type="ChEBI" id="CHEBI:57945"/>
        <dbReference type="ChEBI" id="CHEBI:61381"/>
        <dbReference type="EC" id="1.1.1.17"/>
    </reaction>
</comment>
<dbReference type="EC" id="1.1.1.17" evidence="2"/>
<comment type="similarity">
    <text evidence="1">Belongs to the mannitol dehydrogenase family.</text>
</comment>
<dbReference type="InterPro" id="IPR000669">
    <property type="entry name" value="Mannitol_DH"/>
</dbReference>
<dbReference type="SUPFAM" id="SSF48179">
    <property type="entry name" value="6-phosphogluconate dehydrogenase C-terminal domain-like"/>
    <property type="match status" value="1"/>
</dbReference>
<proteinExistence type="inferred from homology"/>
<dbReference type="InterPro" id="IPR036291">
    <property type="entry name" value="NAD(P)-bd_dom_sf"/>
</dbReference>
<dbReference type="InterPro" id="IPR023027">
    <property type="entry name" value="Mannitol_DH_CS"/>
</dbReference>
<dbReference type="Pfam" id="PF08125">
    <property type="entry name" value="Mannitol_dh_C"/>
    <property type="match status" value="1"/>
</dbReference>
<dbReference type="Pfam" id="PF01232">
    <property type="entry name" value="Mannitol_dh"/>
    <property type="match status" value="1"/>
</dbReference>
<gene>
    <name evidence="9" type="ORF">BJ991_003603</name>
</gene>
<dbReference type="InterPro" id="IPR013328">
    <property type="entry name" value="6PGD_dom2"/>
</dbReference>
<keyword evidence="5" id="KW-0520">NAD</keyword>
<dbReference type="Gene3D" id="1.10.1040.10">
    <property type="entry name" value="N-(1-d-carboxylethyl)-l-norvaline Dehydrogenase, domain 2"/>
    <property type="match status" value="1"/>
</dbReference>
<dbReference type="Proteomes" id="UP000576969">
    <property type="component" value="Unassembled WGS sequence"/>
</dbReference>
<feature type="domain" description="Mannitol dehydrogenase C-terminal" evidence="8">
    <location>
        <begin position="261"/>
        <end position="383"/>
    </location>
</feature>
<evidence type="ECO:0000256" key="1">
    <source>
        <dbReference type="ARBA" id="ARBA00006541"/>
    </source>
</evidence>
<dbReference type="RefSeq" id="WP_179492277.1">
    <property type="nucleotide sequence ID" value="NZ_JACCBV010000001.1"/>
</dbReference>
<organism evidence="9 10">
    <name type="scientific">Microbacterium immunditiarum</name>
    <dbReference type="NCBI Taxonomy" id="337480"/>
    <lineage>
        <taxon>Bacteria</taxon>
        <taxon>Bacillati</taxon>
        <taxon>Actinomycetota</taxon>
        <taxon>Actinomycetes</taxon>
        <taxon>Micrococcales</taxon>
        <taxon>Microbacteriaceae</taxon>
        <taxon>Microbacterium</taxon>
    </lineage>
</organism>
<evidence type="ECO:0000313" key="9">
    <source>
        <dbReference type="EMBL" id="NYE21575.1"/>
    </source>
</evidence>
<protein>
    <recommendedName>
        <fullName evidence="3">Mannitol-1-phosphate 5-dehydrogenase</fullName>
        <ecNumber evidence="2">1.1.1.17</ecNumber>
    </recommendedName>
</protein>
<dbReference type="InterPro" id="IPR050988">
    <property type="entry name" value="Mannitol_DH/Oxidoreductase"/>
</dbReference>
<reference evidence="9 10" key="1">
    <citation type="submission" date="2020-07" db="EMBL/GenBank/DDBJ databases">
        <title>Sequencing the genomes of 1000 actinobacteria strains.</title>
        <authorList>
            <person name="Klenk H.-P."/>
        </authorList>
    </citation>
    <scope>NUCLEOTIDE SEQUENCE [LARGE SCALE GENOMIC DNA]</scope>
    <source>
        <strain evidence="9 10">DSM 24662</strain>
    </source>
</reference>
<evidence type="ECO:0000259" key="7">
    <source>
        <dbReference type="Pfam" id="PF01232"/>
    </source>
</evidence>
<dbReference type="PROSITE" id="PS00974">
    <property type="entry name" value="MANNITOL_DHGENASE"/>
    <property type="match status" value="1"/>
</dbReference>
<evidence type="ECO:0000256" key="3">
    <source>
        <dbReference type="ARBA" id="ARBA00016219"/>
    </source>
</evidence>
<dbReference type="PANTHER" id="PTHR43362">
    <property type="entry name" value="MANNITOL DEHYDROGENASE DSF1-RELATED"/>
    <property type="match status" value="1"/>
</dbReference>
<keyword evidence="10" id="KW-1185">Reference proteome</keyword>
<dbReference type="Gene3D" id="3.40.50.720">
    <property type="entry name" value="NAD(P)-binding Rossmann-like Domain"/>
    <property type="match status" value="1"/>
</dbReference>
<dbReference type="InterPro" id="IPR013118">
    <property type="entry name" value="Mannitol_DH_C"/>
</dbReference>
<evidence type="ECO:0000313" key="10">
    <source>
        <dbReference type="Proteomes" id="UP000576969"/>
    </source>
</evidence>
<dbReference type="InterPro" id="IPR013131">
    <property type="entry name" value="Mannitol_DH_N"/>
</dbReference>
<comment type="caution">
    <text evidence="9">The sequence shown here is derived from an EMBL/GenBank/DDBJ whole genome shotgun (WGS) entry which is preliminary data.</text>
</comment>
<dbReference type="GO" id="GO:0008926">
    <property type="term" value="F:mannitol-1-phosphate 5-dehydrogenase activity"/>
    <property type="evidence" value="ECO:0007669"/>
    <property type="project" value="UniProtKB-EC"/>
</dbReference>
<dbReference type="EMBL" id="JACCBV010000001">
    <property type="protein sequence ID" value="NYE21575.1"/>
    <property type="molecule type" value="Genomic_DNA"/>
</dbReference>
<feature type="domain" description="Mannitol dehydrogenase N-terminal" evidence="7">
    <location>
        <begin position="1"/>
        <end position="252"/>
    </location>
</feature>
<dbReference type="SUPFAM" id="SSF51735">
    <property type="entry name" value="NAD(P)-binding Rossmann-fold domains"/>
    <property type="match status" value="1"/>
</dbReference>
<evidence type="ECO:0000256" key="2">
    <source>
        <dbReference type="ARBA" id="ARBA00012939"/>
    </source>
</evidence>
<evidence type="ECO:0000259" key="8">
    <source>
        <dbReference type="Pfam" id="PF08125"/>
    </source>
</evidence>
<dbReference type="GO" id="GO:0019594">
    <property type="term" value="P:mannitol metabolic process"/>
    <property type="evidence" value="ECO:0007669"/>
    <property type="project" value="InterPro"/>
</dbReference>
<name>A0A7Y9GTX5_9MICO</name>
<dbReference type="InterPro" id="IPR008927">
    <property type="entry name" value="6-PGluconate_DH-like_C_sf"/>
</dbReference>
<evidence type="ECO:0000256" key="4">
    <source>
        <dbReference type="ARBA" id="ARBA00023002"/>
    </source>
</evidence>
<dbReference type="AlphaFoldDB" id="A0A7Y9GTX5"/>
<accession>A0A7Y9GTX5</accession>
<evidence type="ECO:0000256" key="5">
    <source>
        <dbReference type="ARBA" id="ARBA00023027"/>
    </source>
</evidence>
<evidence type="ECO:0000256" key="6">
    <source>
        <dbReference type="ARBA" id="ARBA00048615"/>
    </source>
</evidence>